<gene>
    <name evidence="2" type="ORF">FCV50_23415</name>
</gene>
<feature type="non-terminal residue" evidence="2">
    <location>
        <position position="127"/>
    </location>
</feature>
<name>A0A4U1YS45_9VIBR</name>
<dbReference type="EMBL" id="SYUV01000156">
    <property type="protein sequence ID" value="TKF22881.1"/>
    <property type="molecule type" value="Genomic_DNA"/>
</dbReference>
<accession>A0A4U1YS45</accession>
<feature type="transmembrane region" description="Helical" evidence="1">
    <location>
        <begin position="35"/>
        <end position="54"/>
    </location>
</feature>
<keyword evidence="1" id="KW-1133">Transmembrane helix</keyword>
<keyword evidence="1" id="KW-0812">Transmembrane</keyword>
<dbReference type="Proteomes" id="UP000307574">
    <property type="component" value="Unassembled WGS sequence"/>
</dbReference>
<sequence>MNNDQSIESLKEQLYNAEIAYSWEHKGYGGKYDRLGIWGMAIFVGCSIFGFFLFVLDDFTVDTPMFWVAFALMTMMVLITRYLYFPDKHRCYHLTSLGIHYTEQDMIPEVAYKIARGFAWFGIGVCI</sequence>
<feature type="transmembrane region" description="Helical" evidence="1">
    <location>
        <begin position="66"/>
        <end position="84"/>
    </location>
</feature>
<comment type="caution">
    <text evidence="2">The sequence shown here is derived from an EMBL/GenBank/DDBJ whole genome shotgun (WGS) entry which is preliminary data.</text>
</comment>
<protein>
    <submittedName>
        <fullName evidence="2">Uncharacterized protein</fullName>
    </submittedName>
</protein>
<dbReference type="AlphaFoldDB" id="A0A4U1YS45"/>
<organism evidence="2 3">
    <name type="scientific">Vibrio kanaloae</name>
    <dbReference type="NCBI Taxonomy" id="170673"/>
    <lineage>
        <taxon>Bacteria</taxon>
        <taxon>Pseudomonadati</taxon>
        <taxon>Pseudomonadota</taxon>
        <taxon>Gammaproteobacteria</taxon>
        <taxon>Vibrionales</taxon>
        <taxon>Vibrionaceae</taxon>
        <taxon>Vibrio</taxon>
    </lineage>
</organism>
<evidence type="ECO:0000313" key="3">
    <source>
        <dbReference type="Proteomes" id="UP000307574"/>
    </source>
</evidence>
<evidence type="ECO:0000256" key="1">
    <source>
        <dbReference type="SAM" id="Phobius"/>
    </source>
</evidence>
<proteinExistence type="predicted"/>
<evidence type="ECO:0000313" key="2">
    <source>
        <dbReference type="EMBL" id="TKF22881.1"/>
    </source>
</evidence>
<reference evidence="2 3" key="1">
    <citation type="submission" date="2019-04" db="EMBL/GenBank/DDBJ databases">
        <title>A reverse ecology approach based on a biological definition of microbial populations.</title>
        <authorList>
            <person name="Arevalo P."/>
            <person name="Vaninsberghe D."/>
            <person name="Elsherbini J."/>
            <person name="Gore J."/>
            <person name="Polz M."/>
        </authorList>
    </citation>
    <scope>NUCLEOTIDE SEQUENCE [LARGE SCALE GENOMIC DNA]</scope>
    <source>
        <strain evidence="2 3">10N.261.46.F4</strain>
    </source>
</reference>
<keyword evidence="1" id="KW-0472">Membrane</keyword>